<sequence length="806" mass="86924">MPLDSCSLHKVLPRILAIVAAGVAMVSLAAPARSAPLPQQASDARQWNELLLESIRRDFARPTVHARNLYHMSLATYDAWATYDATAETVLFREDHATTSPQVDLWRSEAISHACYGILKARFANSPGAPVMLPRYDALMDSLGWDRTNGSTTGNSPAAIGNRIAQNVLAYGNADNSNEANDHVNQWYVPVNQALVPDLPGNPTLVDPNRWQPLALQYYIDQSGNVVTLGYPEFLSPEWGIVSHWALSDDDVTIHERGGFRYWTYKDPGPPPSIDDALDRYRSGFEMVSIWSAHLDPADGVMIDASPASIGNAPLATSAQTPSFYDYYEGGDWGQGYATNPVTGQPYAPQMVPRGDYARVLAEFWADGPHSETPPGHWFVLLNDVADHPQFTKRIGGAGPVVNDLEWCAKAYLAMAGAMQDSAVAAWGVKGRYDYLRPISAIRYLADLGQRTDPQAPSYHPDGINLHPGYVEVVTAATTAPGQRHAHLAGNEGKVALRAWRGPAYIFDPLTDVAGVDWILAENWWPYQRPTFVTPPFAGYVSGHSTYSRAAAVVMHQLTGSPYFPGGMGEYHCPQNSFLVFEEGPSVDVVLQWASYYDASDQCSLSRIWGGIHPSVDDLPGRQMGQEIGTEAFELARKYWAGSACDSAGSLASYDLDGNGVLDECEAIGWSFCSPGVPNSSGLPATLTVLGSRTVSANQVMLGARSLPARSFGFFLASPFQGFPFTPATSQGSLCLAAFGIGAGGGVLNSGGSGTFFAPVDLTAIPTSSGSTSVLPGQTWNFQAWYRDANPAATTNLSNAVTVTFE</sequence>
<dbReference type="Gene3D" id="1.10.606.10">
    <property type="entry name" value="Vanadium-containing Chloroperoxidase, domain 2"/>
    <property type="match status" value="1"/>
</dbReference>
<reference evidence="2 3" key="1">
    <citation type="submission" date="2019-02" db="EMBL/GenBank/DDBJ databases">
        <title>Deep-cultivation of Planctomycetes and their phenomic and genomic characterization uncovers novel biology.</title>
        <authorList>
            <person name="Wiegand S."/>
            <person name="Jogler M."/>
            <person name="Boedeker C."/>
            <person name="Pinto D."/>
            <person name="Vollmers J."/>
            <person name="Rivas-Marin E."/>
            <person name="Kohn T."/>
            <person name="Peeters S.H."/>
            <person name="Heuer A."/>
            <person name="Rast P."/>
            <person name="Oberbeckmann S."/>
            <person name="Bunk B."/>
            <person name="Jeske O."/>
            <person name="Meyerdierks A."/>
            <person name="Storesund J.E."/>
            <person name="Kallscheuer N."/>
            <person name="Luecker S."/>
            <person name="Lage O.M."/>
            <person name="Pohl T."/>
            <person name="Merkel B.J."/>
            <person name="Hornburger P."/>
            <person name="Mueller R.-W."/>
            <person name="Bruemmer F."/>
            <person name="Labrenz M."/>
            <person name="Spormann A.M."/>
            <person name="Op den Camp H."/>
            <person name="Overmann J."/>
            <person name="Amann R."/>
            <person name="Jetten M.S.M."/>
            <person name="Mascher T."/>
            <person name="Medema M.H."/>
            <person name="Devos D.P."/>
            <person name="Kaster A.-K."/>
            <person name="Ovreas L."/>
            <person name="Rohde M."/>
            <person name="Galperin M.Y."/>
            <person name="Jogler C."/>
        </authorList>
    </citation>
    <scope>NUCLEOTIDE SEQUENCE [LARGE SCALE GENOMIC DNA]</scope>
    <source>
        <strain evidence="2 3">Poly30</strain>
    </source>
</reference>
<keyword evidence="3" id="KW-1185">Reference proteome</keyword>
<evidence type="ECO:0000313" key="2">
    <source>
        <dbReference type="EMBL" id="QDV08421.1"/>
    </source>
</evidence>
<gene>
    <name evidence="2" type="ORF">Poly30_39640</name>
</gene>
<dbReference type="CDD" id="cd03398">
    <property type="entry name" value="PAP2_haloperoxidase"/>
    <property type="match status" value="1"/>
</dbReference>
<dbReference type="EMBL" id="CP036434">
    <property type="protein sequence ID" value="QDV08421.1"/>
    <property type="molecule type" value="Genomic_DNA"/>
</dbReference>
<dbReference type="SUPFAM" id="SSF48317">
    <property type="entry name" value="Acid phosphatase/Vanadium-dependent haloperoxidase"/>
    <property type="match status" value="1"/>
</dbReference>
<dbReference type="Pfam" id="PF21167">
    <property type="entry name" value="DUF6851"/>
    <property type="match status" value="1"/>
</dbReference>
<proteinExistence type="predicted"/>
<protein>
    <recommendedName>
        <fullName evidence="1">DUF6851 domain-containing protein</fullName>
    </recommendedName>
</protein>
<dbReference type="PANTHER" id="PTHR34599">
    <property type="entry name" value="PEROXIDASE-RELATED"/>
    <property type="match status" value="1"/>
</dbReference>
<dbReference type="InterPro" id="IPR052559">
    <property type="entry name" value="V-haloperoxidase"/>
</dbReference>
<dbReference type="GO" id="GO:0004601">
    <property type="term" value="F:peroxidase activity"/>
    <property type="evidence" value="ECO:0007669"/>
    <property type="project" value="InterPro"/>
</dbReference>
<dbReference type="OrthoDB" id="7793240at2"/>
<dbReference type="InterPro" id="IPR049283">
    <property type="entry name" value="DUF6851"/>
</dbReference>
<accession>A0A518EWJ5</accession>
<name>A0A518EWJ5_9BACT</name>
<dbReference type="Proteomes" id="UP000320390">
    <property type="component" value="Chromosome"/>
</dbReference>
<evidence type="ECO:0000313" key="3">
    <source>
        <dbReference type="Proteomes" id="UP000320390"/>
    </source>
</evidence>
<dbReference type="AlphaFoldDB" id="A0A518EWJ5"/>
<dbReference type="InterPro" id="IPR036938">
    <property type="entry name" value="PAP2/HPO_sf"/>
</dbReference>
<dbReference type="InterPro" id="IPR016119">
    <property type="entry name" value="Br/Cl_peroxidase_C"/>
</dbReference>
<dbReference type="RefSeq" id="WP_145201055.1">
    <property type="nucleotide sequence ID" value="NZ_CP036434.1"/>
</dbReference>
<feature type="domain" description="DUF6851" evidence="1">
    <location>
        <begin position="73"/>
        <end position="213"/>
    </location>
</feature>
<dbReference type="PANTHER" id="PTHR34599:SF2">
    <property type="entry name" value="TRAF-TYPE DOMAIN-CONTAINING PROTEIN"/>
    <property type="match status" value="1"/>
</dbReference>
<evidence type="ECO:0000259" key="1">
    <source>
        <dbReference type="Pfam" id="PF21167"/>
    </source>
</evidence>
<organism evidence="2 3">
    <name type="scientific">Saltatorellus ferox</name>
    <dbReference type="NCBI Taxonomy" id="2528018"/>
    <lineage>
        <taxon>Bacteria</taxon>
        <taxon>Pseudomonadati</taxon>
        <taxon>Planctomycetota</taxon>
        <taxon>Planctomycetia</taxon>
        <taxon>Planctomycetia incertae sedis</taxon>
        <taxon>Saltatorellus</taxon>
    </lineage>
</organism>